<evidence type="ECO:0000313" key="2">
    <source>
        <dbReference type="RefSeq" id="XP_022717424.1"/>
    </source>
</evidence>
<dbReference type="KEGG" id="dzi:111275995"/>
<protein>
    <submittedName>
        <fullName evidence="2">Uncharacterized protein LOC111275995 isoform X1</fullName>
    </submittedName>
</protein>
<dbReference type="RefSeq" id="XP_022717424.1">
    <property type="nucleotide sequence ID" value="XM_022861689.1"/>
</dbReference>
<reference evidence="2" key="1">
    <citation type="submission" date="2025-08" db="UniProtKB">
        <authorList>
            <consortium name="RefSeq"/>
        </authorList>
    </citation>
    <scope>IDENTIFICATION</scope>
    <source>
        <tissue evidence="2">Fruit stalk</tissue>
    </source>
</reference>
<dbReference type="AlphaFoldDB" id="A0A6P5WN75"/>
<dbReference type="Proteomes" id="UP000515121">
    <property type="component" value="Unplaced"/>
</dbReference>
<gene>
    <name evidence="2" type="primary">LOC111275995</name>
</gene>
<name>A0A6P5WN75_DURZI</name>
<organism evidence="1 2">
    <name type="scientific">Durio zibethinus</name>
    <name type="common">Durian</name>
    <dbReference type="NCBI Taxonomy" id="66656"/>
    <lineage>
        <taxon>Eukaryota</taxon>
        <taxon>Viridiplantae</taxon>
        <taxon>Streptophyta</taxon>
        <taxon>Embryophyta</taxon>
        <taxon>Tracheophyta</taxon>
        <taxon>Spermatophyta</taxon>
        <taxon>Magnoliopsida</taxon>
        <taxon>eudicotyledons</taxon>
        <taxon>Gunneridae</taxon>
        <taxon>Pentapetalae</taxon>
        <taxon>rosids</taxon>
        <taxon>malvids</taxon>
        <taxon>Malvales</taxon>
        <taxon>Malvaceae</taxon>
        <taxon>Helicteroideae</taxon>
        <taxon>Durio</taxon>
    </lineage>
</organism>
<evidence type="ECO:0000313" key="1">
    <source>
        <dbReference type="Proteomes" id="UP000515121"/>
    </source>
</evidence>
<sequence>MIERQAAGLKGILEELPSREASQFRLQESHQGFDKIMNAYDQACEKLVSLEKNTQGDIVAKLEERTLRARKLTERVLKFFIATGKDEVFSLIQALNILVENIFDSNLTGVMLKCI</sequence>
<proteinExistence type="predicted"/>
<dbReference type="GeneID" id="111275995"/>
<keyword evidence="1" id="KW-1185">Reference proteome</keyword>
<accession>A0A6P5WN75</accession>
<dbReference type="OrthoDB" id="1845870at2759"/>